<evidence type="ECO:0000313" key="1">
    <source>
        <dbReference type="EMBL" id="MFF5290370.1"/>
    </source>
</evidence>
<comment type="caution">
    <text evidence="1">The sequence shown here is derived from an EMBL/GenBank/DDBJ whole genome shotgun (WGS) entry which is preliminary data.</text>
</comment>
<organism evidence="1 2">
    <name type="scientific">Paractinoplanes globisporus</name>
    <dbReference type="NCBI Taxonomy" id="113565"/>
    <lineage>
        <taxon>Bacteria</taxon>
        <taxon>Bacillati</taxon>
        <taxon>Actinomycetota</taxon>
        <taxon>Actinomycetes</taxon>
        <taxon>Micromonosporales</taxon>
        <taxon>Micromonosporaceae</taxon>
        <taxon>Paractinoplanes</taxon>
    </lineage>
</organism>
<evidence type="ECO:0000313" key="2">
    <source>
        <dbReference type="Proteomes" id="UP001602245"/>
    </source>
</evidence>
<sequence length="275" mass="30251">MRLIREARLRDLLPAGSPGRLEASGVIAVDGRYLVIFDNLRAVARIDADLSRVAANDLVPTVSGKSAGYEDIARDPITGHLFLLVESTPRNGGHQAMVEEYDQRLRPVTNGWMEYPLSRPNKGMEGLEFVRRDEGVRLLGLHESGGLLVFAPGARNWKHVATVDLPADLGLADYSGISLSGNRLALISQQSQKLWVGELAPDKWAATGPGHIFSFPYGYCTVEGVCWLGPDRIVVVSDRSKRGSQPRLCRDEEESLHLFDIASADGEDRAHERLE</sequence>
<name>A0ABW6WDF0_9ACTN</name>
<keyword evidence="2" id="KW-1185">Reference proteome</keyword>
<reference evidence="1 2" key="1">
    <citation type="submission" date="2024-10" db="EMBL/GenBank/DDBJ databases">
        <title>The Natural Products Discovery Center: Release of the First 8490 Sequenced Strains for Exploring Actinobacteria Biosynthetic Diversity.</title>
        <authorList>
            <person name="Kalkreuter E."/>
            <person name="Kautsar S.A."/>
            <person name="Yang D."/>
            <person name="Bader C.D."/>
            <person name="Teijaro C.N."/>
            <person name="Fluegel L."/>
            <person name="Davis C.M."/>
            <person name="Simpson J.R."/>
            <person name="Lauterbach L."/>
            <person name="Steele A.D."/>
            <person name="Gui C."/>
            <person name="Meng S."/>
            <person name="Li G."/>
            <person name="Viehrig K."/>
            <person name="Ye F."/>
            <person name="Su P."/>
            <person name="Kiefer A.F."/>
            <person name="Nichols A."/>
            <person name="Cepeda A.J."/>
            <person name="Yan W."/>
            <person name="Fan B."/>
            <person name="Jiang Y."/>
            <person name="Adhikari A."/>
            <person name="Zheng C.-J."/>
            <person name="Schuster L."/>
            <person name="Cowan T.M."/>
            <person name="Smanski M.J."/>
            <person name="Chevrette M.G."/>
            <person name="De Carvalho L.P.S."/>
            <person name="Shen B."/>
        </authorList>
    </citation>
    <scope>NUCLEOTIDE SEQUENCE [LARGE SCALE GENOMIC DNA]</scope>
    <source>
        <strain evidence="1 2">NPDC000087</strain>
    </source>
</reference>
<dbReference type="EMBL" id="JBIAZU010000002">
    <property type="protein sequence ID" value="MFF5290370.1"/>
    <property type="molecule type" value="Genomic_DNA"/>
</dbReference>
<accession>A0ABW6WDF0</accession>
<protein>
    <submittedName>
        <fullName evidence="1">Uncharacterized protein</fullName>
    </submittedName>
</protein>
<dbReference type="RefSeq" id="WP_020510640.1">
    <property type="nucleotide sequence ID" value="NZ_JBIAZU010000002.1"/>
</dbReference>
<gene>
    <name evidence="1" type="ORF">ACFY35_13060</name>
</gene>
<proteinExistence type="predicted"/>
<dbReference type="SUPFAM" id="SSF63825">
    <property type="entry name" value="YWTD domain"/>
    <property type="match status" value="1"/>
</dbReference>
<dbReference type="Proteomes" id="UP001602245">
    <property type="component" value="Unassembled WGS sequence"/>
</dbReference>